<reference evidence="2" key="1">
    <citation type="submission" date="2022-10" db="EMBL/GenBank/DDBJ databases">
        <authorList>
            <person name="Chen Y."/>
            <person name="Dougan E. K."/>
            <person name="Chan C."/>
            <person name="Rhodes N."/>
            <person name="Thang M."/>
        </authorList>
    </citation>
    <scope>NUCLEOTIDE SEQUENCE</scope>
</reference>
<evidence type="ECO:0000313" key="3">
    <source>
        <dbReference type="EMBL" id="CAL1156011.1"/>
    </source>
</evidence>
<keyword evidence="1" id="KW-1133">Transmembrane helix</keyword>
<dbReference type="AlphaFoldDB" id="A0A9P1G7L2"/>
<dbReference type="EMBL" id="CAMXCT020003134">
    <property type="protein sequence ID" value="CAL1156011.1"/>
    <property type="molecule type" value="Genomic_DNA"/>
</dbReference>
<protein>
    <submittedName>
        <fullName evidence="4">Tyrosine-protein kinase ephrin type A/B receptor-like domain-containing protein</fullName>
    </submittedName>
</protein>
<sequence>MCGESEQGALLAVGMVTGSLFIVAFYSGCVVAALKIPSWSFQRKNDLVMCFRFLTSNFRLNRWWFGLLVMARGFGFGLIIVIATDTPAAQTSLATLILVVYGFLQAVMWPWKAQLINVADVLLSSLMLLLVGRTKMKEVVVASNHNGWNFSRIFTLMLLIAIAITIILMVAASLCVARSQPKECEELRER</sequence>
<dbReference type="GO" id="GO:0016301">
    <property type="term" value="F:kinase activity"/>
    <property type="evidence" value="ECO:0007669"/>
    <property type="project" value="UniProtKB-KW"/>
</dbReference>
<evidence type="ECO:0000313" key="5">
    <source>
        <dbReference type="Proteomes" id="UP001152797"/>
    </source>
</evidence>
<comment type="caution">
    <text evidence="2">The sequence shown here is derived from an EMBL/GenBank/DDBJ whole genome shotgun (WGS) entry which is preliminary data.</text>
</comment>
<dbReference type="EMBL" id="CAMXCT030003134">
    <property type="protein sequence ID" value="CAL4789948.1"/>
    <property type="molecule type" value="Genomic_DNA"/>
</dbReference>
<dbReference type="Proteomes" id="UP001152797">
    <property type="component" value="Unassembled WGS sequence"/>
</dbReference>
<accession>A0A9P1G7L2</accession>
<keyword evidence="1" id="KW-0812">Transmembrane</keyword>
<keyword evidence="4" id="KW-0675">Receptor</keyword>
<keyword evidence="4" id="KW-0808">Transferase</keyword>
<feature type="transmembrane region" description="Helical" evidence="1">
    <location>
        <begin position="89"/>
        <end position="108"/>
    </location>
</feature>
<keyword evidence="5" id="KW-1185">Reference proteome</keyword>
<evidence type="ECO:0000313" key="4">
    <source>
        <dbReference type="EMBL" id="CAL4789948.1"/>
    </source>
</evidence>
<organism evidence="2">
    <name type="scientific">Cladocopium goreaui</name>
    <dbReference type="NCBI Taxonomy" id="2562237"/>
    <lineage>
        <taxon>Eukaryota</taxon>
        <taxon>Sar</taxon>
        <taxon>Alveolata</taxon>
        <taxon>Dinophyceae</taxon>
        <taxon>Suessiales</taxon>
        <taxon>Symbiodiniaceae</taxon>
        <taxon>Cladocopium</taxon>
    </lineage>
</organism>
<gene>
    <name evidence="2" type="ORF">C1SCF055_LOCUS28576</name>
</gene>
<name>A0A9P1G7L2_9DINO</name>
<feature type="transmembrane region" description="Helical" evidence="1">
    <location>
        <begin position="115"/>
        <end position="133"/>
    </location>
</feature>
<reference evidence="3" key="2">
    <citation type="submission" date="2024-04" db="EMBL/GenBank/DDBJ databases">
        <authorList>
            <person name="Chen Y."/>
            <person name="Shah S."/>
            <person name="Dougan E. K."/>
            <person name="Thang M."/>
            <person name="Chan C."/>
        </authorList>
    </citation>
    <scope>NUCLEOTIDE SEQUENCE [LARGE SCALE GENOMIC DNA]</scope>
</reference>
<evidence type="ECO:0000313" key="2">
    <source>
        <dbReference type="EMBL" id="CAI4002636.1"/>
    </source>
</evidence>
<keyword evidence="1" id="KW-0472">Membrane</keyword>
<feature type="transmembrane region" description="Helical" evidence="1">
    <location>
        <begin position="12"/>
        <end position="34"/>
    </location>
</feature>
<feature type="transmembrane region" description="Helical" evidence="1">
    <location>
        <begin position="153"/>
        <end position="177"/>
    </location>
</feature>
<proteinExistence type="predicted"/>
<feature type="transmembrane region" description="Helical" evidence="1">
    <location>
        <begin position="63"/>
        <end position="83"/>
    </location>
</feature>
<keyword evidence="4" id="KW-0418">Kinase</keyword>
<evidence type="ECO:0000256" key="1">
    <source>
        <dbReference type="SAM" id="Phobius"/>
    </source>
</evidence>
<dbReference type="EMBL" id="CAMXCT010003134">
    <property type="protein sequence ID" value="CAI4002636.1"/>
    <property type="molecule type" value="Genomic_DNA"/>
</dbReference>